<evidence type="ECO:0000256" key="4">
    <source>
        <dbReference type="ARBA" id="ARBA00022801"/>
    </source>
</evidence>
<dbReference type="SMART" id="SM00631">
    <property type="entry name" value="Zn_pept"/>
    <property type="match status" value="1"/>
</dbReference>
<name>A0ABU2BVN1_9ACTN</name>
<evidence type="ECO:0000256" key="6">
    <source>
        <dbReference type="ARBA" id="ARBA00023049"/>
    </source>
</evidence>
<comment type="cofactor">
    <cofactor evidence="1">
        <name>Zn(2+)</name>
        <dbReference type="ChEBI" id="CHEBI:29105"/>
    </cofactor>
</comment>
<keyword evidence="11" id="KW-1185">Reference proteome</keyword>
<evidence type="ECO:0000256" key="2">
    <source>
        <dbReference type="ARBA" id="ARBA00005988"/>
    </source>
</evidence>
<keyword evidence="6" id="KW-0482">Metalloprotease</keyword>
<feature type="active site" description="Proton donor/acceptor" evidence="7">
    <location>
        <position position="222"/>
    </location>
</feature>
<dbReference type="Pfam" id="PF00246">
    <property type="entry name" value="Peptidase_M14"/>
    <property type="match status" value="1"/>
</dbReference>
<keyword evidence="8" id="KW-0732">Signal</keyword>
<dbReference type="PANTHER" id="PTHR11705:SF143">
    <property type="entry name" value="SLL0236 PROTEIN"/>
    <property type="match status" value="1"/>
</dbReference>
<keyword evidence="3" id="KW-0645">Protease</keyword>
<evidence type="ECO:0000256" key="7">
    <source>
        <dbReference type="PROSITE-ProRule" id="PRU01379"/>
    </source>
</evidence>
<evidence type="ECO:0000313" key="11">
    <source>
        <dbReference type="Proteomes" id="UP001183648"/>
    </source>
</evidence>
<dbReference type="RefSeq" id="WP_310302005.1">
    <property type="nucleotide sequence ID" value="NZ_BAAAPS010000013.1"/>
</dbReference>
<evidence type="ECO:0000313" key="10">
    <source>
        <dbReference type="EMBL" id="MDR7362701.1"/>
    </source>
</evidence>
<dbReference type="Proteomes" id="UP001183648">
    <property type="component" value="Unassembled WGS sequence"/>
</dbReference>
<evidence type="ECO:0000256" key="8">
    <source>
        <dbReference type="SAM" id="SignalP"/>
    </source>
</evidence>
<protein>
    <submittedName>
        <fullName evidence="10">Deacylase</fullName>
    </submittedName>
</protein>
<gene>
    <name evidence="10" type="ORF">J2S63_002254</name>
</gene>
<proteinExistence type="inferred from homology"/>
<dbReference type="Gene3D" id="3.40.630.10">
    <property type="entry name" value="Zn peptidases"/>
    <property type="match status" value="1"/>
</dbReference>
<reference evidence="10 11" key="1">
    <citation type="submission" date="2023-07" db="EMBL/GenBank/DDBJ databases">
        <title>Sequencing the genomes of 1000 actinobacteria strains.</title>
        <authorList>
            <person name="Klenk H.-P."/>
        </authorList>
    </citation>
    <scope>NUCLEOTIDE SEQUENCE [LARGE SCALE GENOMIC DNA]</scope>
    <source>
        <strain evidence="10 11">DSM 19426</strain>
    </source>
</reference>
<evidence type="ECO:0000256" key="3">
    <source>
        <dbReference type="ARBA" id="ARBA00022670"/>
    </source>
</evidence>
<keyword evidence="4" id="KW-0378">Hydrolase</keyword>
<dbReference type="SUPFAM" id="SSF53187">
    <property type="entry name" value="Zn-dependent exopeptidases"/>
    <property type="match status" value="1"/>
</dbReference>
<feature type="domain" description="Peptidase M14" evidence="9">
    <location>
        <begin position="12"/>
        <end position="248"/>
    </location>
</feature>
<comment type="similarity">
    <text evidence="2 7">Belongs to the peptidase M14 family.</text>
</comment>
<keyword evidence="5" id="KW-0862">Zinc</keyword>
<dbReference type="InterPro" id="IPR000834">
    <property type="entry name" value="Peptidase_M14"/>
</dbReference>
<dbReference type="PANTHER" id="PTHR11705">
    <property type="entry name" value="PROTEASE FAMILY M14 CARBOXYPEPTIDASE A,B"/>
    <property type="match status" value="1"/>
</dbReference>
<organism evidence="10 11">
    <name type="scientific">Nocardioides marmoribigeumensis</name>
    <dbReference type="NCBI Taxonomy" id="433649"/>
    <lineage>
        <taxon>Bacteria</taxon>
        <taxon>Bacillati</taxon>
        <taxon>Actinomycetota</taxon>
        <taxon>Actinomycetes</taxon>
        <taxon>Propionibacteriales</taxon>
        <taxon>Nocardioidaceae</taxon>
        <taxon>Nocardioides</taxon>
    </lineage>
</organism>
<sequence>MHRKRLAAALLGLTSLAGGTLVTTAQAAPVEPAPTVLGSTVIGRSVQGRAIRAYHLGDPTSPRRAVVLGSIHGDETAGIRLTEGIRRGAPVHEVDLWVIPTVNPDGVARGTRQNAHGVDLNRNFPYQWGHLTGTYYSGPESLSEPESRALRRFLDRVRPRFVVSIHQPLHGVGSDRKDKAFQRRLARGLDLPVKAFNCSGRCYGTMTSWYNHRHAGTAITVELGHHPSVRWLRGAAARAAVRAVLGQYLSDL</sequence>
<feature type="chain" id="PRO_5045174448" evidence="8">
    <location>
        <begin position="28"/>
        <end position="252"/>
    </location>
</feature>
<feature type="signal peptide" evidence="8">
    <location>
        <begin position="1"/>
        <end position="27"/>
    </location>
</feature>
<dbReference type="PROSITE" id="PS52035">
    <property type="entry name" value="PEPTIDASE_M14"/>
    <property type="match status" value="1"/>
</dbReference>
<comment type="caution">
    <text evidence="10">The sequence shown here is derived from an EMBL/GenBank/DDBJ whole genome shotgun (WGS) entry which is preliminary data.</text>
</comment>
<accession>A0ABU2BVN1</accession>
<dbReference type="EMBL" id="JAVDYG010000001">
    <property type="protein sequence ID" value="MDR7362701.1"/>
    <property type="molecule type" value="Genomic_DNA"/>
</dbReference>
<evidence type="ECO:0000259" key="9">
    <source>
        <dbReference type="PROSITE" id="PS52035"/>
    </source>
</evidence>
<evidence type="ECO:0000256" key="1">
    <source>
        <dbReference type="ARBA" id="ARBA00001947"/>
    </source>
</evidence>
<dbReference type="PRINTS" id="PR00765">
    <property type="entry name" value="CRBOXYPTASEA"/>
</dbReference>
<evidence type="ECO:0000256" key="5">
    <source>
        <dbReference type="ARBA" id="ARBA00022833"/>
    </source>
</evidence>